<dbReference type="PROSITE" id="PS00028">
    <property type="entry name" value="ZINC_FINGER_C2H2_1"/>
    <property type="match status" value="1"/>
</dbReference>
<dbReference type="InterPro" id="IPR013087">
    <property type="entry name" value="Znf_C2H2_type"/>
</dbReference>
<dbReference type="Gene3D" id="3.30.160.60">
    <property type="entry name" value="Classic Zinc Finger"/>
    <property type="match status" value="1"/>
</dbReference>
<evidence type="ECO:0000259" key="2">
    <source>
        <dbReference type="PROSITE" id="PS50157"/>
    </source>
</evidence>
<gene>
    <name evidence="3" type="ORF">KQX54_003783</name>
</gene>
<keyword evidence="4" id="KW-1185">Reference proteome</keyword>
<organism evidence="3 4">
    <name type="scientific">Cotesia glomerata</name>
    <name type="common">Lepidopteran parasitic wasp</name>
    <name type="synonym">Apanteles glomeratus</name>
    <dbReference type="NCBI Taxonomy" id="32391"/>
    <lineage>
        <taxon>Eukaryota</taxon>
        <taxon>Metazoa</taxon>
        <taxon>Ecdysozoa</taxon>
        <taxon>Arthropoda</taxon>
        <taxon>Hexapoda</taxon>
        <taxon>Insecta</taxon>
        <taxon>Pterygota</taxon>
        <taxon>Neoptera</taxon>
        <taxon>Endopterygota</taxon>
        <taxon>Hymenoptera</taxon>
        <taxon>Apocrita</taxon>
        <taxon>Ichneumonoidea</taxon>
        <taxon>Braconidae</taxon>
        <taxon>Microgastrinae</taxon>
        <taxon>Cotesia</taxon>
    </lineage>
</organism>
<dbReference type="SMART" id="SM00355">
    <property type="entry name" value="ZnF_C2H2"/>
    <property type="match status" value="3"/>
</dbReference>
<keyword evidence="1" id="KW-0862">Zinc</keyword>
<dbReference type="GO" id="GO:0008270">
    <property type="term" value="F:zinc ion binding"/>
    <property type="evidence" value="ECO:0007669"/>
    <property type="project" value="UniProtKB-KW"/>
</dbReference>
<evidence type="ECO:0000313" key="4">
    <source>
        <dbReference type="Proteomes" id="UP000826195"/>
    </source>
</evidence>
<reference evidence="3 4" key="1">
    <citation type="journal article" date="2021" name="J. Hered.">
        <title>A chromosome-level genome assembly of the parasitoid wasp, Cotesia glomerata (Hymenoptera: Braconidae).</title>
        <authorList>
            <person name="Pinto B.J."/>
            <person name="Weis J.J."/>
            <person name="Gamble T."/>
            <person name="Ode P.J."/>
            <person name="Paul R."/>
            <person name="Zaspel J.M."/>
        </authorList>
    </citation>
    <scope>NUCLEOTIDE SEQUENCE [LARGE SCALE GENOMIC DNA]</scope>
    <source>
        <strain evidence="3">CgM1</strain>
    </source>
</reference>
<name>A0AAV7IM90_COTGL</name>
<comment type="caution">
    <text evidence="3">The sequence shown here is derived from an EMBL/GenBank/DDBJ whole genome shotgun (WGS) entry which is preliminary data.</text>
</comment>
<dbReference type="AlphaFoldDB" id="A0AAV7IM90"/>
<proteinExistence type="predicted"/>
<sequence length="144" mass="17119">MCCPNPNCGRRYLSAKSFYIHTKYYCNQPSRYKCGYCEYHSAVKNYVKAHLTAKHKGLELKIDELFNPFEQKRIYTCPNDNCNRSYSSEQNVKRHLKYECGKPAMFMCFYCDYKYCFKATIKKHCNKHHPGQDFRFVTLKAEAV</sequence>
<dbReference type="PROSITE" id="PS50157">
    <property type="entry name" value="ZINC_FINGER_C2H2_2"/>
    <property type="match status" value="1"/>
</dbReference>
<keyword evidence="1" id="KW-0863">Zinc-finger</keyword>
<evidence type="ECO:0000313" key="3">
    <source>
        <dbReference type="EMBL" id="KAH0553730.1"/>
    </source>
</evidence>
<feature type="domain" description="C2H2-type" evidence="2">
    <location>
        <begin position="75"/>
        <end position="104"/>
    </location>
</feature>
<dbReference type="EMBL" id="JAHXZJ010001119">
    <property type="protein sequence ID" value="KAH0553730.1"/>
    <property type="molecule type" value="Genomic_DNA"/>
</dbReference>
<protein>
    <recommendedName>
        <fullName evidence="2">C2H2-type domain-containing protein</fullName>
    </recommendedName>
</protein>
<accession>A0AAV7IM90</accession>
<keyword evidence="1" id="KW-0479">Metal-binding</keyword>
<evidence type="ECO:0000256" key="1">
    <source>
        <dbReference type="PROSITE-ProRule" id="PRU00042"/>
    </source>
</evidence>
<dbReference type="Proteomes" id="UP000826195">
    <property type="component" value="Unassembled WGS sequence"/>
</dbReference>